<dbReference type="EMBL" id="JAEUBE010000414">
    <property type="protein sequence ID" value="KAH3662110.1"/>
    <property type="molecule type" value="Genomic_DNA"/>
</dbReference>
<protein>
    <submittedName>
        <fullName evidence="1">Uncharacterized protein</fullName>
    </submittedName>
</protein>
<dbReference type="GeneID" id="70238255"/>
<dbReference type="RefSeq" id="XP_046059214.1">
    <property type="nucleotide sequence ID" value="XM_046207563.1"/>
</dbReference>
<reference evidence="1" key="2">
    <citation type="submission" date="2021-01" db="EMBL/GenBank/DDBJ databases">
        <authorList>
            <person name="Schikora-Tamarit M.A."/>
        </authorList>
    </citation>
    <scope>NUCLEOTIDE SEQUENCE</scope>
    <source>
        <strain evidence="1">CBS6075</strain>
    </source>
</reference>
<comment type="caution">
    <text evidence="1">The sequence shown here is derived from an EMBL/GenBank/DDBJ whole genome shotgun (WGS) entry which is preliminary data.</text>
</comment>
<dbReference type="AlphaFoldDB" id="A0A9P8NZ06"/>
<evidence type="ECO:0000313" key="1">
    <source>
        <dbReference type="EMBL" id="KAH3662110.1"/>
    </source>
</evidence>
<keyword evidence="2" id="KW-1185">Reference proteome</keyword>
<accession>A0A9P8NZ06</accession>
<organism evidence="1 2">
    <name type="scientific">Ogataea philodendri</name>
    <dbReference type="NCBI Taxonomy" id="1378263"/>
    <lineage>
        <taxon>Eukaryota</taxon>
        <taxon>Fungi</taxon>
        <taxon>Dikarya</taxon>
        <taxon>Ascomycota</taxon>
        <taxon>Saccharomycotina</taxon>
        <taxon>Pichiomycetes</taxon>
        <taxon>Pichiales</taxon>
        <taxon>Pichiaceae</taxon>
        <taxon>Ogataea</taxon>
    </lineage>
</organism>
<proteinExistence type="predicted"/>
<dbReference type="Proteomes" id="UP000769157">
    <property type="component" value="Unassembled WGS sequence"/>
</dbReference>
<reference evidence="1" key="1">
    <citation type="journal article" date="2021" name="Open Biol.">
        <title>Shared evolutionary footprints suggest mitochondrial oxidative damage underlies multiple complex I losses in fungi.</title>
        <authorList>
            <person name="Schikora-Tamarit M.A."/>
            <person name="Marcet-Houben M."/>
            <person name="Nosek J."/>
            <person name="Gabaldon T."/>
        </authorList>
    </citation>
    <scope>NUCLEOTIDE SEQUENCE</scope>
    <source>
        <strain evidence="1">CBS6075</strain>
    </source>
</reference>
<evidence type="ECO:0000313" key="2">
    <source>
        <dbReference type="Proteomes" id="UP000769157"/>
    </source>
</evidence>
<gene>
    <name evidence="1" type="ORF">OGAPHI_006291</name>
</gene>
<name>A0A9P8NZ06_9ASCO</name>
<sequence length="220" mass="24201">MVDPDDTDLERSWSSTWRAIGSEFSRAVLTFQLSGGLHPARSVDGCGSMLIAEPIRDISELDARVMFVICSLSVSRSSPNGECLYWLSKLVSCNVCGRGMDGWRWVRGIGPLKREASETDSLDSDLFSGMLDEALSLDDGSDFRENRLEVLPWCLAFAGSDSRLDGRNLWSNEEPLLDFLGLMGAASGGTGLSLTFRRAWKPEYVDGTPKLSKECLSEES</sequence>